<dbReference type="SUPFAM" id="SSF56784">
    <property type="entry name" value="HAD-like"/>
    <property type="match status" value="1"/>
</dbReference>
<reference evidence="8" key="1">
    <citation type="submission" date="2007-06" db="EMBL/GenBank/DDBJ databases">
        <title>Complete sequence of Methanococcus aeolicus Nankai-3.</title>
        <authorList>
            <consortium name="US DOE Joint Genome Institute"/>
            <person name="Copeland A."/>
            <person name="Lucas S."/>
            <person name="Lapidus A."/>
            <person name="Barry K."/>
            <person name="Glavina del Rio T."/>
            <person name="Dalin E."/>
            <person name="Tice H."/>
            <person name="Pitluck S."/>
            <person name="Chain P."/>
            <person name="Malfatti S."/>
            <person name="Shin M."/>
            <person name="Vergez L."/>
            <person name="Schmutz J."/>
            <person name="Larimer F."/>
            <person name="Land M."/>
            <person name="Hauser L."/>
            <person name="Kyrpides N."/>
            <person name="Lykidis A."/>
            <person name="Sieprawska-Lupa M."/>
            <person name="Whitman W.B."/>
            <person name="Richardson P."/>
        </authorList>
    </citation>
    <scope>NUCLEOTIDE SEQUENCE [LARGE SCALE GENOMIC DNA]</scope>
    <source>
        <strain evidence="8">Nankai-3</strain>
    </source>
</reference>
<comment type="similarity">
    <text evidence="7">Belongs to the gmhB family.</text>
</comment>
<keyword evidence="4 7" id="KW-0378">Hydrolase</keyword>
<dbReference type="PANTHER" id="PTHR42891">
    <property type="entry name" value="D-GLYCERO-BETA-D-MANNO-HEPTOSE-1,7-BISPHOSPHATE 7-PHOSPHATASE"/>
    <property type="match status" value="1"/>
</dbReference>
<protein>
    <recommendedName>
        <fullName evidence="6 7">D,D-heptose 1,7-bisphosphate phosphatase</fullName>
        <ecNumber evidence="7">3.1.3.-</ecNumber>
    </recommendedName>
</protein>
<evidence type="ECO:0000256" key="1">
    <source>
        <dbReference type="ARBA" id="ARBA00004496"/>
    </source>
</evidence>
<evidence type="ECO:0000256" key="2">
    <source>
        <dbReference type="ARBA" id="ARBA00022490"/>
    </source>
</evidence>
<organism evidence="8 9">
    <name type="scientific">Methanococcus aeolicus (strain ATCC BAA-1280 / DSM 17508 / OCM 812 / Nankai-3)</name>
    <dbReference type="NCBI Taxonomy" id="419665"/>
    <lineage>
        <taxon>Archaea</taxon>
        <taxon>Methanobacteriati</taxon>
        <taxon>Methanobacteriota</taxon>
        <taxon>Methanomada group</taxon>
        <taxon>Methanococci</taxon>
        <taxon>Methanococcales</taxon>
        <taxon>Methanococcaceae</taxon>
        <taxon>Methanococcus</taxon>
    </lineage>
</organism>
<dbReference type="GO" id="GO:0005975">
    <property type="term" value="P:carbohydrate metabolic process"/>
    <property type="evidence" value="ECO:0007669"/>
    <property type="project" value="InterPro"/>
</dbReference>
<proteinExistence type="inferred from homology"/>
<dbReference type="Pfam" id="PF13419">
    <property type="entry name" value="HAD_2"/>
    <property type="match status" value="1"/>
</dbReference>
<dbReference type="NCBIfam" id="TIGR01656">
    <property type="entry name" value="Histidinol-ppas"/>
    <property type="match status" value="1"/>
</dbReference>
<dbReference type="InterPro" id="IPR036412">
    <property type="entry name" value="HAD-like_sf"/>
</dbReference>
<dbReference type="Proteomes" id="UP000001106">
    <property type="component" value="Chromosome"/>
</dbReference>
<dbReference type="InterPro" id="IPR023214">
    <property type="entry name" value="HAD_sf"/>
</dbReference>
<gene>
    <name evidence="8" type="ordered locus">Maeo_0399</name>
</gene>
<evidence type="ECO:0000256" key="5">
    <source>
        <dbReference type="ARBA" id="ARBA00023277"/>
    </source>
</evidence>
<comment type="subcellular location">
    <subcellularLocation>
        <location evidence="1 7">Cytoplasm</location>
    </subcellularLocation>
</comment>
<dbReference type="NCBIfam" id="TIGR01662">
    <property type="entry name" value="HAD-SF-IIIA"/>
    <property type="match status" value="1"/>
</dbReference>
<evidence type="ECO:0000256" key="7">
    <source>
        <dbReference type="PIRNR" id="PIRNR004682"/>
    </source>
</evidence>
<keyword evidence="5 7" id="KW-0119">Carbohydrate metabolism</keyword>
<evidence type="ECO:0000313" key="9">
    <source>
        <dbReference type="Proteomes" id="UP000001106"/>
    </source>
</evidence>
<dbReference type="KEGG" id="mae:Maeo_0399"/>
<accession>A6UU13</accession>
<dbReference type="GO" id="GO:0046872">
    <property type="term" value="F:metal ion binding"/>
    <property type="evidence" value="ECO:0007669"/>
    <property type="project" value="UniProtKB-KW"/>
</dbReference>
<dbReference type="STRING" id="419665.Maeo_0399"/>
<dbReference type="EMBL" id="CP000743">
    <property type="protein sequence ID" value="ABR55985.1"/>
    <property type="molecule type" value="Genomic_DNA"/>
</dbReference>
<dbReference type="eggNOG" id="arCOG07384">
    <property type="taxonomic scope" value="Archaea"/>
</dbReference>
<dbReference type="OrthoDB" id="4991at2157"/>
<dbReference type="Gene3D" id="3.40.50.1000">
    <property type="entry name" value="HAD superfamily/HAD-like"/>
    <property type="match status" value="1"/>
</dbReference>
<dbReference type="RefSeq" id="WP_011973117.1">
    <property type="nucleotide sequence ID" value="NC_009635.1"/>
</dbReference>
<dbReference type="InterPro" id="IPR041492">
    <property type="entry name" value="HAD_2"/>
</dbReference>
<dbReference type="GO" id="GO:0005737">
    <property type="term" value="C:cytoplasm"/>
    <property type="evidence" value="ECO:0007669"/>
    <property type="project" value="UniProtKB-SubCell"/>
</dbReference>
<dbReference type="HOGENOM" id="CLU_085077_1_1_2"/>
<evidence type="ECO:0000256" key="3">
    <source>
        <dbReference type="ARBA" id="ARBA00022723"/>
    </source>
</evidence>
<keyword evidence="9" id="KW-1185">Reference proteome</keyword>
<dbReference type="PANTHER" id="PTHR42891:SF1">
    <property type="entry name" value="D-GLYCERO-BETA-D-MANNO-HEPTOSE-1,7-BISPHOSPHATE 7-PHOSPHATASE"/>
    <property type="match status" value="1"/>
</dbReference>
<dbReference type="EC" id="3.1.3.-" evidence="7"/>
<dbReference type="InterPro" id="IPR006549">
    <property type="entry name" value="HAD-SF_hydro_IIIA"/>
</dbReference>
<evidence type="ECO:0000313" key="8">
    <source>
        <dbReference type="EMBL" id="ABR55985.1"/>
    </source>
</evidence>
<dbReference type="InterPro" id="IPR006543">
    <property type="entry name" value="Histidinol-phos"/>
</dbReference>
<keyword evidence="3" id="KW-0479">Metal-binding</keyword>
<evidence type="ECO:0000256" key="4">
    <source>
        <dbReference type="ARBA" id="ARBA00022801"/>
    </source>
</evidence>
<name>A6UU13_META3</name>
<dbReference type="AlphaFoldDB" id="A6UU13"/>
<dbReference type="CDD" id="cd07503">
    <property type="entry name" value="HAD_HisB-N"/>
    <property type="match status" value="1"/>
</dbReference>
<dbReference type="InterPro" id="IPR004446">
    <property type="entry name" value="Heptose_bisP_phosphatase"/>
</dbReference>
<dbReference type="PIRSF" id="PIRSF004682">
    <property type="entry name" value="GmhB"/>
    <property type="match status" value="1"/>
</dbReference>
<sequence length="170" mass="19527">MNNPANKAIFLDRDGVINKKLEGDYVKSTDEFELLPKVKEALIEFKNKGYLLIVITNQQGIGKGLMSENDLKIVHNYMTKLLPEIDDIYYCPHLDGTCNCRKPKNEMLLKAKDKWNIDFNKSWMIGDSESDIICGNSVGCKTVKIIRNDRERKTNSNYTSKQLFDCINIL</sequence>
<evidence type="ECO:0000256" key="6">
    <source>
        <dbReference type="ARBA" id="ARBA00031828"/>
    </source>
</evidence>
<dbReference type="GO" id="GO:0016791">
    <property type="term" value="F:phosphatase activity"/>
    <property type="evidence" value="ECO:0007669"/>
    <property type="project" value="InterPro"/>
</dbReference>
<dbReference type="GeneID" id="5327759"/>
<keyword evidence="2 7" id="KW-0963">Cytoplasm</keyword>